<name>A0ABD2AVL6_VESSQ</name>
<dbReference type="EMBL" id="JAUDFV010000139">
    <property type="protein sequence ID" value="KAL2723970.1"/>
    <property type="molecule type" value="Genomic_DNA"/>
</dbReference>
<organism evidence="1 2">
    <name type="scientific">Vespula squamosa</name>
    <name type="common">Southern yellow jacket</name>
    <name type="synonym">Wasp</name>
    <dbReference type="NCBI Taxonomy" id="30214"/>
    <lineage>
        <taxon>Eukaryota</taxon>
        <taxon>Metazoa</taxon>
        <taxon>Ecdysozoa</taxon>
        <taxon>Arthropoda</taxon>
        <taxon>Hexapoda</taxon>
        <taxon>Insecta</taxon>
        <taxon>Pterygota</taxon>
        <taxon>Neoptera</taxon>
        <taxon>Endopterygota</taxon>
        <taxon>Hymenoptera</taxon>
        <taxon>Apocrita</taxon>
        <taxon>Aculeata</taxon>
        <taxon>Vespoidea</taxon>
        <taxon>Vespidae</taxon>
        <taxon>Vespinae</taxon>
        <taxon>Vespula</taxon>
    </lineage>
</organism>
<comment type="caution">
    <text evidence="1">The sequence shown here is derived from an EMBL/GenBank/DDBJ whole genome shotgun (WGS) entry which is preliminary data.</text>
</comment>
<dbReference type="Proteomes" id="UP001607302">
    <property type="component" value="Unassembled WGS sequence"/>
</dbReference>
<gene>
    <name evidence="1" type="ORF">V1478_008483</name>
</gene>
<accession>A0ABD2AVL6</accession>
<keyword evidence="2" id="KW-1185">Reference proteome</keyword>
<protein>
    <submittedName>
        <fullName evidence="1">Cell growth regulator with RING finger domain protein 1-like isoform X1</fullName>
    </submittedName>
</protein>
<proteinExistence type="predicted"/>
<sequence>MIVLRVHGDELMFGSGGSVMAHSPRIPQMEMMKVHIPFTFKLHESFKSTYAEYFNETANEKYLLYFPNVTPLHGAFTLSIINVQTKVRTGLKSLHLSKRNKDEDLEKEKKFFDCLGF</sequence>
<evidence type="ECO:0000313" key="1">
    <source>
        <dbReference type="EMBL" id="KAL2723970.1"/>
    </source>
</evidence>
<dbReference type="AlphaFoldDB" id="A0ABD2AVL6"/>
<reference evidence="1 2" key="1">
    <citation type="journal article" date="2024" name="Ann. Entomol. Soc. Am.">
        <title>Genomic analyses of the southern and eastern yellowjacket wasps (Hymenoptera: Vespidae) reveal evolutionary signatures of social life.</title>
        <authorList>
            <person name="Catto M.A."/>
            <person name="Caine P.B."/>
            <person name="Orr S.E."/>
            <person name="Hunt B.G."/>
            <person name="Goodisman M.A.D."/>
        </authorList>
    </citation>
    <scope>NUCLEOTIDE SEQUENCE [LARGE SCALE GENOMIC DNA]</scope>
    <source>
        <strain evidence="1">233</strain>
        <tissue evidence="1">Head and thorax</tissue>
    </source>
</reference>
<evidence type="ECO:0000313" key="2">
    <source>
        <dbReference type="Proteomes" id="UP001607302"/>
    </source>
</evidence>